<dbReference type="Pfam" id="PF01541">
    <property type="entry name" value="GIY-YIG"/>
    <property type="match status" value="1"/>
</dbReference>
<evidence type="ECO:0000256" key="1">
    <source>
        <dbReference type="ARBA" id="ARBA00007435"/>
    </source>
</evidence>
<proteinExistence type="inferred from homology"/>
<dbReference type="Proteomes" id="UP000633619">
    <property type="component" value="Unassembled WGS sequence"/>
</dbReference>
<dbReference type="SUPFAM" id="SSF82771">
    <property type="entry name" value="GIY-YIG endonuclease"/>
    <property type="match status" value="1"/>
</dbReference>
<dbReference type="RefSeq" id="WP_181732337.1">
    <property type="nucleotide sequence ID" value="NZ_JACEIR010000007.1"/>
</dbReference>
<evidence type="ECO:0000313" key="3">
    <source>
        <dbReference type="EMBL" id="MBH8595562.1"/>
    </source>
</evidence>
<dbReference type="InterPro" id="IPR050190">
    <property type="entry name" value="UPF0213_domain"/>
</dbReference>
<dbReference type="InterPro" id="IPR000305">
    <property type="entry name" value="GIY-YIG_endonuc"/>
</dbReference>
<dbReference type="AlphaFoldDB" id="A0A8I1A4M0"/>
<dbReference type="CDD" id="cd10456">
    <property type="entry name" value="GIY-YIG_UPF0213"/>
    <property type="match status" value="1"/>
</dbReference>
<dbReference type="Gene3D" id="3.40.1440.10">
    <property type="entry name" value="GIY-YIG endonuclease"/>
    <property type="match status" value="1"/>
</dbReference>
<organism evidence="3 4">
    <name type="scientific">Thermoactinomyces intermedius</name>
    <dbReference type="NCBI Taxonomy" id="2024"/>
    <lineage>
        <taxon>Bacteria</taxon>
        <taxon>Bacillati</taxon>
        <taxon>Bacillota</taxon>
        <taxon>Bacilli</taxon>
        <taxon>Bacillales</taxon>
        <taxon>Thermoactinomycetaceae</taxon>
        <taxon>Thermoactinomyces</taxon>
    </lineage>
</organism>
<dbReference type="InterPro" id="IPR035901">
    <property type="entry name" value="GIY-YIG_endonuc_sf"/>
</dbReference>
<comment type="similarity">
    <text evidence="1">Belongs to the UPF0213 family.</text>
</comment>
<dbReference type="PANTHER" id="PTHR34477:SF1">
    <property type="entry name" value="UPF0213 PROTEIN YHBQ"/>
    <property type="match status" value="1"/>
</dbReference>
<reference evidence="3 4" key="1">
    <citation type="submission" date="2020-12" db="EMBL/GenBank/DDBJ databases">
        <title>WGS of Thermoactinomyces spp.</title>
        <authorList>
            <person name="Cheng K."/>
        </authorList>
    </citation>
    <scope>NUCLEOTIDE SEQUENCE [LARGE SCALE GENOMIC DNA]</scope>
    <source>
        <strain evidence="4">CICC 10671\DSM 43846</strain>
    </source>
</reference>
<dbReference type="PROSITE" id="PS50164">
    <property type="entry name" value="GIY_YIG"/>
    <property type="match status" value="1"/>
</dbReference>
<dbReference type="EMBL" id="JAECVW010000005">
    <property type="protein sequence ID" value="MBH8595562.1"/>
    <property type="molecule type" value="Genomic_DNA"/>
</dbReference>
<evidence type="ECO:0000313" key="4">
    <source>
        <dbReference type="Proteomes" id="UP000633619"/>
    </source>
</evidence>
<sequence>MSEPYVVYILECSDGTLYTGITNRLKQRMKSHQQGKGAKYTRGRLPVRLRYVERGGDKSWALKREREIKKMSKQKKWELIQKRGVADGDSKEFHE</sequence>
<protein>
    <submittedName>
        <fullName evidence="3">GIY-YIG nuclease family protein</fullName>
    </submittedName>
</protein>
<dbReference type="PANTHER" id="PTHR34477">
    <property type="entry name" value="UPF0213 PROTEIN YHBQ"/>
    <property type="match status" value="1"/>
</dbReference>
<feature type="domain" description="GIY-YIG" evidence="2">
    <location>
        <begin position="3"/>
        <end position="79"/>
    </location>
</feature>
<dbReference type="SMART" id="SM00465">
    <property type="entry name" value="GIYc"/>
    <property type="match status" value="1"/>
</dbReference>
<keyword evidence="4" id="KW-1185">Reference proteome</keyword>
<evidence type="ECO:0000259" key="2">
    <source>
        <dbReference type="PROSITE" id="PS50164"/>
    </source>
</evidence>
<comment type="caution">
    <text evidence="3">The sequence shown here is derived from an EMBL/GenBank/DDBJ whole genome shotgun (WGS) entry which is preliminary data.</text>
</comment>
<accession>A0A8I1A4M0</accession>
<gene>
    <name evidence="3" type="ORF">I8U20_09490</name>
</gene>
<name>A0A8I1A4M0_THEIN</name>